<keyword evidence="1" id="KW-0238">DNA-binding</keyword>
<feature type="domain" description="Lsr2 dimerization" evidence="2">
    <location>
        <begin position="1"/>
        <end position="57"/>
    </location>
</feature>
<dbReference type="AlphaFoldDB" id="A0A1T5JQ67"/>
<keyword evidence="5" id="KW-1185">Reference proteome</keyword>
<feature type="domain" description="Lsr2 DNA-binding" evidence="3">
    <location>
        <begin position="87"/>
        <end position="113"/>
    </location>
</feature>
<dbReference type="EMBL" id="FUZQ01000002">
    <property type="protein sequence ID" value="SKC53504.1"/>
    <property type="molecule type" value="Genomic_DNA"/>
</dbReference>
<accession>A0A1T5JQ67</accession>
<sequence length="122" mass="13370">MAQRIETTTYSDLSGAEGAEQYTFAVQDSSFEVDLTKDEAAELFRLLDPYVKAGRKISRRAARTVPTSRLNRQGTVGNPGIYGRVKDWGRANGFSVADRGRPSHALVEAYEKATGETVQVGK</sequence>
<dbReference type="Pfam" id="PF23359">
    <property type="entry name" value="Lsr2_DNA-bd"/>
    <property type="match status" value="1"/>
</dbReference>
<name>A0A1T5JQ67_9MICO</name>
<evidence type="ECO:0000256" key="1">
    <source>
        <dbReference type="ARBA" id="ARBA00023125"/>
    </source>
</evidence>
<dbReference type="GO" id="GO:0003677">
    <property type="term" value="F:DNA binding"/>
    <property type="evidence" value="ECO:0007669"/>
    <property type="project" value="UniProtKB-KW"/>
</dbReference>
<dbReference type="InterPro" id="IPR055370">
    <property type="entry name" value="Lsr2_DNA-bd"/>
</dbReference>
<dbReference type="Gene3D" id="4.10.320.10">
    <property type="entry name" value="E3-binding domain"/>
    <property type="match status" value="1"/>
</dbReference>
<dbReference type="InterPro" id="IPR024412">
    <property type="entry name" value="Lsr2_dim_dom"/>
</dbReference>
<proteinExistence type="predicted"/>
<dbReference type="InterPro" id="IPR036625">
    <property type="entry name" value="E3-bd_dom_sf"/>
</dbReference>
<dbReference type="STRING" id="526729.SAMN04324258_1616"/>
<dbReference type="Proteomes" id="UP000189777">
    <property type="component" value="Unassembled WGS sequence"/>
</dbReference>
<protein>
    <submittedName>
        <fullName evidence="4">Lsr2 protein</fullName>
    </submittedName>
</protein>
<dbReference type="Pfam" id="PF11774">
    <property type="entry name" value="Lsr2"/>
    <property type="match status" value="1"/>
</dbReference>
<reference evidence="4 5" key="1">
    <citation type="submission" date="2017-02" db="EMBL/GenBank/DDBJ databases">
        <authorList>
            <person name="Peterson S.W."/>
        </authorList>
    </citation>
    <scope>NUCLEOTIDE SEQUENCE [LARGE SCALE GENOMIC DNA]</scope>
    <source>
        <strain evidence="4 5">DSM 21481</strain>
    </source>
</reference>
<evidence type="ECO:0000313" key="5">
    <source>
        <dbReference type="Proteomes" id="UP000189777"/>
    </source>
</evidence>
<evidence type="ECO:0000259" key="3">
    <source>
        <dbReference type="Pfam" id="PF23359"/>
    </source>
</evidence>
<dbReference type="OrthoDB" id="4113332at2"/>
<dbReference type="GO" id="GO:0016746">
    <property type="term" value="F:acyltransferase activity"/>
    <property type="evidence" value="ECO:0007669"/>
    <property type="project" value="InterPro"/>
</dbReference>
<dbReference type="Gene3D" id="3.30.60.230">
    <property type="entry name" value="Lsr2, dimerization domain"/>
    <property type="match status" value="1"/>
</dbReference>
<dbReference type="InterPro" id="IPR042261">
    <property type="entry name" value="Lsr2-like_dimerization"/>
</dbReference>
<evidence type="ECO:0000313" key="4">
    <source>
        <dbReference type="EMBL" id="SKC53504.1"/>
    </source>
</evidence>
<evidence type="ECO:0000259" key="2">
    <source>
        <dbReference type="Pfam" id="PF11774"/>
    </source>
</evidence>
<organism evidence="4 5">
    <name type="scientific">Krasilnikoviella flava</name>
    <dbReference type="NCBI Taxonomy" id="526729"/>
    <lineage>
        <taxon>Bacteria</taxon>
        <taxon>Bacillati</taxon>
        <taxon>Actinomycetota</taxon>
        <taxon>Actinomycetes</taxon>
        <taxon>Micrococcales</taxon>
        <taxon>Promicromonosporaceae</taxon>
        <taxon>Krasilnikoviella</taxon>
    </lineage>
</organism>
<gene>
    <name evidence="4" type="ORF">SAMN04324258_1616</name>
</gene>
<dbReference type="RefSeq" id="WP_079573165.1">
    <property type="nucleotide sequence ID" value="NZ_FUZQ01000002.1"/>
</dbReference>